<comment type="similarity">
    <text evidence="1">Belongs to the universal stress protein A family.</text>
</comment>
<dbReference type="CDD" id="cd23659">
    <property type="entry name" value="USP_At3g01520-like"/>
    <property type="match status" value="1"/>
</dbReference>
<evidence type="ECO:0000256" key="2">
    <source>
        <dbReference type="SAM" id="MobiDB-lite"/>
    </source>
</evidence>
<feature type="region of interest" description="Disordered" evidence="2">
    <location>
        <begin position="1"/>
        <end position="25"/>
    </location>
</feature>
<dbReference type="Gene3D" id="3.40.50.620">
    <property type="entry name" value="HUPs"/>
    <property type="match status" value="2"/>
</dbReference>
<name>A0ABP5DWF7_9MICO</name>
<dbReference type="Pfam" id="PF00582">
    <property type="entry name" value="Usp"/>
    <property type="match status" value="2"/>
</dbReference>
<dbReference type="RefSeq" id="WP_344064553.1">
    <property type="nucleotide sequence ID" value="NZ_BAAAPU010000009.1"/>
</dbReference>
<proteinExistence type="inferred from homology"/>
<dbReference type="InterPro" id="IPR006016">
    <property type="entry name" value="UspA"/>
</dbReference>
<comment type="caution">
    <text evidence="4">The sequence shown here is derived from an EMBL/GenBank/DDBJ whole genome shotgun (WGS) entry which is preliminary data.</text>
</comment>
<organism evidence="4 5">
    <name type="scientific">Terrabacter lapilli</name>
    <dbReference type="NCBI Taxonomy" id="436231"/>
    <lineage>
        <taxon>Bacteria</taxon>
        <taxon>Bacillati</taxon>
        <taxon>Actinomycetota</taxon>
        <taxon>Actinomycetes</taxon>
        <taxon>Micrococcales</taxon>
        <taxon>Intrasporangiaceae</taxon>
        <taxon>Terrabacter</taxon>
    </lineage>
</organism>
<dbReference type="EMBL" id="BAAAPU010000009">
    <property type="protein sequence ID" value="GAA1987516.1"/>
    <property type="molecule type" value="Genomic_DNA"/>
</dbReference>
<protein>
    <submittedName>
        <fullName evidence="4">Universal stress protein</fullName>
    </submittedName>
</protein>
<sequence length="320" mass="32878">MSAAASSTHDSSTNDSSTNDSSTNETVHHGIVVGYDGSPGARLALEWAIETAKRDERPLTLLHCAGLTMTPTFRAYDPAVQASPYDVMAKAVLSEATEIATRTLDPQDVRCLSVVGSAAAELVGASEQADLVVTGSRGHGAISAGLLGSTSYAVTAHAHCPAVVVRGDAVVHAGPTHPVVAAFDDSKDAGQALEVAVQVAAAAEAPLHVITVDNVGGLEVWPETDSTVGREQMLESMHQHVGQVLHDVAEEARAAHPGLEVHTSVLAGSPGQAVAAYAIDIRAGLVIMGSRGHGGFTGMLLGSVSHRVVHDAPCPVMVIH</sequence>
<reference evidence="5" key="1">
    <citation type="journal article" date="2019" name="Int. J. Syst. Evol. Microbiol.">
        <title>The Global Catalogue of Microorganisms (GCM) 10K type strain sequencing project: providing services to taxonomists for standard genome sequencing and annotation.</title>
        <authorList>
            <consortium name="The Broad Institute Genomics Platform"/>
            <consortium name="The Broad Institute Genome Sequencing Center for Infectious Disease"/>
            <person name="Wu L."/>
            <person name="Ma J."/>
        </authorList>
    </citation>
    <scope>NUCLEOTIDE SEQUENCE [LARGE SCALE GENOMIC DNA]</scope>
    <source>
        <strain evidence="5">JCM 15628</strain>
    </source>
</reference>
<feature type="domain" description="UspA" evidence="3">
    <location>
        <begin position="31"/>
        <end position="166"/>
    </location>
</feature>
<feature type="compositionally biased region" description="Low complexity" evidence="2">
    <location>
        <begin position="1"/>
        <end position="24"/>
    </location>
</feature>
<evidence type="ECO:0000313" key="4">
    <source>
        <dbReference type="EMBL" id="GAA1987516.1"/>
    </source>
</evidence>
<dbReference type="InterPro" id="IPR014729">
    <property type="entry name" value="Rossmann-like_a/b/a_fold"/>
</dbReference>
<dbReference type="Proteomes" id="UP001500013">
    <property type="component" value="Unassembled WGS sequence"/>
</dbReference>
<dbReference type="PANTHER" id="PTHR46268:SF6">
    <property type="entry name" value="UNIVERSAL STRESS PROTEIN UP12"/>
    <property type="match status" value="1"/>
</dbReference>
<gene>
    <name evidence="4" type="ORF">GCM10009817_31330</name>
</gene>
<dbReference type="PRINTS" id="PR01438">
    <property type="entry name" value="UNVRSLSTRESS"/>
</dbReference>
<evidence type="ECO:0000313" key="5">
    <source>
        <dbReference type="Proteomes" id="UP001500013"/>
    </source>
</evidence>
<evidence type="ECO:0000259" key="3">
    <source>
        <dbReference type="Pfam" id="PF00582"/>
    </source>
</evidence>
<dbReference type="SUPFAM" id="SSF52402">
    <property type="entry name" value="Adenine nucleotide alpha hydrolases-like"/>
    <property type="match status" value="2"/>
</dbReference>
<accession>A0ABP5DWF7</accession>
<feature type="domain" description="UspA" evidence="3">
    <location>
        <begin position="177"/>
        <end position="320"/>
    </location>
</feature>
<dbReference type="CDD" id="cd00293">
    <property type="entry name" value="USP-like"/>
    <property type="match status" value="1"/>
</dbReference>
<dbReference type="InterPro" id="IPR006015">
    <property type="entry name" value="Universal_stress_UspA"/>
</dbReference>
<keyword evidence="5" id="KW-1185">Reference proteome</keyword>
<evidence type="ECO:0000256" key="1">
    <source>
        <dbReference type="ARBA" id="ARBA00008791"/>
    </source>
</evidence>
<dbReference type="PANTHER" id="PTHR46268">
    <property type="entry name" value="STRESS RESPONSE PROTEIN NHAX"/>
    <property type="match status" value="1"/>
</dbReference>